<evidence type="ECO:0000256" key="2">
    <source>
        <dbReference type="ARBA" id="ARBA00022737"/>
    </source>
</evidence>
<evidence type="ECO:0000313" key="5">
    <source>
        <dbReference type="EMBL" id="PHJ15946.1"/>
    </source>
</evidence>
<keyword evidence="2" id="KW-0677">Repeat</keyword>
<evidence type="ECO:0000256" key="4">
    <source>
        <dbReference type="SAM" id="MobiDB-lite"/>
    </source>
</evidence>
<dbReference type="Pfam" id="PF24681">
    <property type="entry name" value="Kelch_KLHDC2_KLHL20_DRC7"/>
    <property type="match status" value="1"/>
</dbReference>
<reference evidence="5 6" key="1">
    <citation type="journal article" date="2017" name="Int. J. Parasitol.">
        <title>The genome of the protozoan parasite Cystoisospora suis and a reverse vaccinology approach to identify vaccine candidates.</title>
        <authorList>
            <person name="Palmieri N."/>
            <person name="Shrestha A."/>
            <person name="Ruttkowski B."/>
            <person name="Beck T."/>
            <person name="Vogl C."/>
            <person name="Tomley F."/>
            <person name="Blake D.P."/>
            <person name="Joachim A."/>
        </authorList>
    </citation>
    <scope>NUCLEOTIDE SEQUENCE [LARGE SCALE GENOMIC DNA]</scope>
    <source>
        <strain evidence="5 6">Wien I</strain>
    </source>
</reference>
<dbReference type="PANTHER" id="PTHR46093:SF18">
    <property type="entry name" value="FIBRONECTIN TYPE-III DOMAIN-CONTAINING PROTEIN"/>
    <property type="match status" value="1"/>
</dbReference>
<dbReference type="AlphaFoldDB" id="A0A2C6KHX7"/>
<evidence type="ECO:0000313" key="6">
    <source>
        <dbReference type="Proteomes" id="UP000221165"/>
    </source>
</evidence>
<evidence type="ECO:0000256" key="1">
    <source>
        <dbReference type="ARBA" id="ARBA00022441"/>
    </source>
</evidence>
<dbReference type="RefSeq" id="XP_067917678.1">
    <property type="nucleotide sequence ID" value="XM_068070347.1"/>
</dbReference>
<feature type="region of interest" description="Disordered" evidence="4">
    <location>
        <begin position="1"/>
        <end position="98"/>
    </location>
</feature>
<feature type="compositionally biased region" description="Acidic residues" evidence="4">
    <location>
        <begin position="1"/>
        <end position="16"/>
    </location>
</feature>
<feature type="coiled-coil region" evidence="3">
    <location>
        <begin position="496"/>
        <end position="540"/>
    </location>
</feature>
<keyword evidence="1" id="KW-0880">Kelch repeat</keyword>
<keyword evidence="3" id="KW-0175">Coiled coil</keyword>
<dbReference type="OrthoDB" id="432528at2759"/>
<protein>
    <submittedName>
        <fullName evidence="5">Kelch repeat-containing protein</fullName>
    </submittedName>
</protein>
<evidence type="ECO:0000256" key="3">
    <source>
        <dbReference type="SAM" id="Coils"/>
    </source>
</evidence>
<feature type="compositionally biased region" description="Basic and acidic residues" evidence="4">
    <location>
        <begin position="38"/>
        <end position="77"/>
    </location>
</feature>
<organism evidence="5 6">
    <name type="scientific">Cystoisospora suis</name>
    <dbReference type="NCBI Taxonomy" id="483139"/>
    <lineage>
        <taxon>Eukaryota</taxon>
        <taxon>Sar</taxon>
        <taxon>Alveolata</taxon>
        <taxon>Apicomplexa</taxon>
        <taxon>Conoidasida</taxon>
        <taxon>Coccidia</taxon>
        <taxon>Eucoccidiorida</taxon>
        <taxon>Eimeriorina</taxon>
        <taxon>Sarcocystidae</taxon>
        <taxon>Cystoisospora</taxon>
    </lineage>
</organism>
<dbReference type="PANTHER" id="PTHR46093">
    <property type="entry name" value="ACYL-COA-BINDING DOMAIN-CONTAINING PROTEIN 5"/>
    <property type="match status" value="1"/>
</dbReference>
<dbReference type="Proteomes" id="UP000221165">
    <property type="component" value="Unassembled WGS sequence"/>
</dbReference>
<keyword evidence="6" id="KW-1185">Reference proteome</keyword>
<dbReference type="InterPro" id="IPR015915">
    <property type="entry name" value="Kelch-typ_b-propeller"/>
</dbReference>
<accession>A0A2C6KHX7</accession>
<dbReference type="SUPFAM" id="SSF117281">
    <property type="entry name" value="Kelch motif"/>
    <property type="match status" value="1"/>
</dbReference>
<gene>
    <name evidence="5" type="ORF">CSUI_010242</name>
</gene>
<comment type="caution">
    <text evidence="5">The sequence shown here is derived from an EMBL/GenBank/DDBJ whole genome shotgun (WGS) entry which is preliminary data.</text>
</comment>
<sequence length="560" mass="61584">MSDLSDFSDADFDLSDTDTKKTSKRNAALSPKKGASPTKDKGKAADKKDEKKEDKKDEKKEDKNDDDKKDDDKEKAASKTGTTAAKPKKAGSQDSTTGVISPPDFFFSSIVHDGQIFQARKEHLVVELNDTIYIWGGVEEDKIFDDLINFNPVTNTFNSVSVQGTGPSARVGASLVSAVSDDGRKVLTLWGGENQNSELTNQTWNFDTKSCKWTKATTKSSPSARKGHSMCVSGELLYLWGGMDAGGVRDDGYVLKGDSWTKLKGDGQPAPRCFHTGTMAPTASGDCMFIFGGDLSGGGRPTNELWRYTVKGSRWQLIDDASGEAPVARFKHASAFYDERIWISGGQTAGWFSTYAVSDFFVYDVSANYWFKCDVAAKQLGYHANFGSLALVPQNKALYIFGGSDSYGKPTSDVYRLAPVCTTVSVLDLKRELTQTTLEIMEVKSEMGKYAASADRVVNLVNTLENSVESVLGRMEGVNKNIEGFQVDLKTLAEHNSTYHESVEQVRQRLNGLEQKLTSLAQLERKFEIMETSIQDILRKLDEKAEASAVRNIANRLNVD</sequence>
<dbReference type="SUPFAM" id="SSF57997">
    <property type="entry name" value="Tropomyosin"/>
    <property type="match status" value="1"/>
</dbReference>
<proteinExistence type="predicted"/>
<dbReference type="GeneID" id="94433558"/>
<dbReference type="EMBL" id="MIGC01006978">
    <property type="protein sequence ID" value="PHJ15946.1"/>
    <property type="molecule type" value="Genomic_DNA"/>
</dbReference>
<dbReference type="VEuPathDB" id="ToxoDB:CSUI_010242"/>
<name>A0A2C6KHX7_9APIC</name>
<dbReference type="Gene3D" id="2.120.10.80">
    <property type="entry name" value="Kelch-type beta propeller"/>
    <property type="match status" value="2"/>
</dbReference>